<keyword evidence="7" id="KW-0326">Glycosidase</keyword>
<comment type="caution">
    <text evidence="7">The sequence shown here is derived from an EMBL/GenBank/DDBJ whole genome shotgun (WGS) entry which is preliminary data.</text>
</comment>
<evidence type="ECO:0000313" key="7">
    <source>
        <dbReference type="EMBL" id="MDG5482174.1"/>
    </source>
</evidence>
<reference evidence="7" key="1">
    <citation type="journal article" date="2023" name="Environ. Microbiol.">
        <title>The 2-methylpropene degradation pathway in Mycobacteriaceae family strains.</title>
        <authorList>
            <person name="Helbich S."/>
            <person name="Barrantes I."/>
            <person name="Dos Anjos Borges L.G."/>
            <person name="Pieper D.H."/>
            <person name="Vainshtein Y."/>
            <person name="Sohn K."/>
            <person name="Engesser K.H."/>
        </authorList>
    </citation>
    <scope>NUCLEOTIDE SEQUENCE</scope>
    <source>
        <strain evidence="7">IBE100</strain>
    </source>
</reference>
<dbReference type="PANTHER" id="PTHR46832">
    <property type="entry name" value="5'-METHYLTHIOADENOSINE/S-ADENOSYLHOMOCYSTEINE NUCLEOSIDASE"/>
    <property type="match status" value="1"/>
</dbReference>
<dbReference type="InterPro" id="IPR000845">
    <property type="entry name" value="Nucleoside_phosphorylase_d"/>
</dbReference>
<accession>A0ABT6GLY1</accession>
<dbReference type="EMBL" id="JAKZMO010000003">
    <property type="protein sequence ID" value="MDG5482174.1"/>
    <property type="molecule type" value="Genomic_DNA"/>
</dbReference>
<organism evidence="7 8">
    <name type="scientific">Mycolicibacterium gadium</name>
    <name type="common">Mycobacterium gadium</name>
    <dbReference type="NCBI Taxonomy" id="1794"/>
    <lineage>
        <taxon>Bacteria</taxon>
        <taxon>Bacillati</taxon>
        <taxon>Actinomycetota</taxon>
        <taxon>Actinomycetes</taxon>
        <taxon>Mycobacteriales</taxon>
        <taxon>Mycobacteriaceae</taxon>
        <taxon>Mycolicibacterium</taxon>
    </lineage>
</organism>
<dbReference type="NCBIfam" id="TIGR01704">
    <property type="entry name" value="MTA_SAH-Nsdase"/>
    <property type="match status" value="1"/>
</dbReference>
<keyword evidence="5" id="KW-0486">Methionine biosynthesis</keyword>
<feature type="domain" description="Nucleoside phosphorylase" evidence="6">
    <location>
        <begin position="2"/>
        <end position="235"/>
    </location>
</feature>
<evidence type="ECO:0000256" key="4">
    <source>
        <dbReference type="ARBA" id="ARBA00022801"/>
    </source>
</evidence>
<evidence type="ECO:0000313" key="8">
    <source>
        <dbReference type="Proteomes" id="UP001154266"/>
    </source>
</evidence>
<dbReference type="PANTHER" id="PTHR46832:SF1">
    <property type="entry name" value="5'-METHYLTHIOADENOSINE_S-ADENOSYLHOMOCYSTEINE NUCLEOSIDASE"/>
    <property type="match status" value="1"/>
</dbReference>
<dbReference type="Gene3D" id="3.40.50.1580">
    <property type="entry name" value="Nucleoside phosphorylase domain"/>
    <property type="match status" value="1"/>
</dbReference>
<evidence type="ECO:0000256" key="2">
    <source>
        <dbReference type="ARBA" id="ARBA00011974"/>
    </source>
</evidence>
<name>A0ABT6GLY1_MYCGU</name>
<sequence>MTIGLICAIPQEFDALRRDLTETHSEARAHTRFVTGVLDGHNVVLAGSGMGKVNAAIVTTLLADRFGCRTVAFSGVAGGLDPALSIGDVVVADRIVQHDAGVLENEKIRPYQPGHAPIINETDRLGYPVDPELLGRVKDRLAGMSVPGQIVYGTVLTGDQYLNCDSTREWLLAEFGGRAIEMEGGAVAQVCEAFGLPWLVIRALSDLAGRNALFDFTAFVDQASATSATILRRLLPVL</sequence>
<dbReference type="CDD" id="cd09008">
    <property type="entry name" value="MTAN"/>
    <property type="match status" value="1"/>
</dbReference>
<evidence type="ECO:0000256" key="5">
    <source>
        <dbReference type="ARBA" id="ARBA00023167"/>
    </source>
</evidence>
<dbReference type="SUPFAM" id="SSF53167">
    <property type="entry name" value="Purine and uridine phosphorylases"/>
    <property type="match status" value="1"/>
</dbReference>
<evidence type="ECO:0000256" key="1">
    <source>
        <dbReference type="ARBA" id="ARBA00004945"/>
    </source>
</evidence>
<gene>
    <name evidence="7" type="ORF">MNO81_05120</name>
</gene>
<keyword evidence="3" id="KW-0028">Amino-acid biosynthesis</keyword>
<dbReference type="Proteomes" id="UP001154266">
    <property type="component" value="Unassembled WGS sequence"/>
</dbReference>
<comment type="pathway">
    <text evidence="1">Amino-acid biosynthesis; L-methionine biosynthesis via salvage pathway; S-methyl-5-thio-alpha-D-ribose 1-phosphate from S-methyl-5'-thioadenosine (hydrolase route): step 1/2.</text>
</comment>
<dbReference type="EC" id="3.2.2.9" evidence="2"/>
<dbReference type="RefSeq" id="WP_278220048.1">
    <property type="nucleotide sequence ID" value="NZ_JAKZMO010000003.1"/>
</dbReference>
<dbReference type="GO" id="GO:0008782">
    <property type="term" value="F:adenosylhomocysteine nucleosidase activity"/>
    <property type="evidence" value="ECO:0007669"/>
    <property type="project" value="UniProtKB-EC"/>
</dbReference>
<protein>
    <recommendedName>
        <fullName evidence="2">adenosylhomocysteine nucleosidase</fullName>
        <ecNumber evidence="2">3.2.2.9</ecNumber>
    </recommendedName>
</protein>
<dbReference type="Pfam" id="PF01048">
    <property type="entry name" value="PNP_UDP_1"/>
    <property type="match status" value="1"/>
</dbReference>
<proteinExistence type="predicted"/>
<dbReference type="InterPro" id="IPR010049">
    <property type="entry name" value="MTA_SAH_Nsdase"/>
</dbReference>
<evidence type="ECO:0000256" key="3">
    <source>
        <dbReference type="ARBA" id="ARBA00022605"/>
    </source>
</evidence>
<keyword evidence="4 7" id="KW-0378">Hydrolase</keyword>
<dbReference type="InterPro" id="IPR035994">
    <property type="entry name" value="Nucleoside_phosphorylase_sf"/>
</dbReference>
<evidence type="ECO:0000259" key="6">
    <source>
        <dbReference type="Pfam" id="PF01048"/>
    </source>
</evidence>
<dbReference type="NCBIfam" id="NF004079">
    <property type="entry name" value="PRK05584.1"/>
    <property type="match status" value="1"/>
</dbReference>
<keyword evidence="8" id="KW-1185">Reference proteome</keyword>